<protein>
    <submittedName>
        <fullName evidence="1">Uncharacterized protein</fullName>
    </submittedName>
</protein>
<reference evidence="1" key="1">
    <citation type="submission" date="2014-11" db="EMBL/GenBank/DDBJ databases">
        <authorList>
            <person name="Amaro Gonzalez C."/>
        </authorList>
    </citation>
    <scope>NUCLEOTIDE SEQUENCE</scope>
</reference>
<organism evidence="1">
    <name type="scientific">Anguilla anguilla</name>
    <name type="common">European freshwater eel</name>
    <name type="synonym">Muraena anguilla</name>
    <dbReference type="NCBI Taxonomy" id="7936"/>
    <lineage>
        <taxon>Eukaryota</taxon>
        <taxon>Metazoa</taxon>
        <taxon>Chordata</taxon>
        <taxon>Craniata</taxon>
        <taxon>Vertebrata</taxon>
        <taxon>Euteleostomi</taxon>
        <taxon>Actinopterygii</taxon>
        <taxon>Neopterygii</taxon>
        <taxon>Teleostei</taxon>
        <taxon>Anguilliformes</taxon>
        <taxon>Anguillidae</taxon>
        <taxon>Anguilla</taxon>
    </lineage>
</organism>
<dbReference type="EMBL" id="GBXM01032071">
    <property type="protein sequence ID" value="JAH76506.1"/>
    <property type="molecule type" value="Transcribed_RNA"/>
</dbReference>
<reference evidence="1" key="2">
    <citation type="journal article" date="2015" name="Fish Shellfish Immunol.">
        <title>Early steps in the European eel (Anguilla anguilla)-Vibrio vulnificus interaction in the gills: Role of the RtxA13 toxin.</title>
        <authorList>
            <person name="Callol A."/>
            <person name="Pajuelo D."/>
            <person name="Ebbesson L."/>
            <person name="Teles M."/>
            <person name="MacKenzie S."/>
            <person name="Amaro C."/>
        </authorList>
    </citation>
    <scope>NUCLEOTIDE SEQUENCE</scope>
</reference>
<sequence>MYGALQYGFQAYSCCLKRVSMIRKLRRVK</sequence>
<dbReference type="AlphaFoldDB" id="A0A0E9VET0"/>
<accession>A0A0E9VET0</accession>
<proteinExistence type="predicted"/>
<name>A0A0E9VET0_ANGAN</name>
<evidence type="ECO:0000313" key="1">
    <source>
        <dbReference type="EMBL" id="JAH76506.1"/>
    </source>
</evidence>